<keyword evidence="6" id="KW-0862">Zinc</keyword>
<keyword evidence="5" id="KW-0378">Hydrolase</keyword>
<comment type="subunit">
    <text evidence="3">Monomer.</text>
</comment>
<dbReference type="GeneTree" id="ENSGT00950000183113"/>
<dbReference type="FunCoup" id="H2XZK6">
    <property type="interactions" value="10"/>
</dbReference>
<dbReference type="Pfam" id="PF00962">
    <property type="entry name" value="A_deaminase"/>
    <property type="match status" value="1"/>
</dbReference>
<dbReference type="InterPro" id="IPR006330">
    <property type="entry name" value="Ado/ade_deaminase"/>
</dbReference>
<dbReference type="PANTHER" id="PTHR11409">
    <property type="entry name" value="ADENOSINE DEAMINASE"/>
    <property type="match status" value="1"/>
</dbReference>
<reference evidence="10" key="2">
    <citation type="journal article" date="2008" name="Genome Biol.">
        <title>Improved genome assembly and evidence-based global gene model set for the chordate Ciona intestinalis: new insight into intron and operon populations.</title>
        <authorList>
            <person name="Satou Y."/>
            <person name="Mineta K."/>
            <person name="Ogasawara M."/>
            <person name="Sasakura Y."/>
            <person name="Shoguchi E."/>
            <person name="Ueno K."/>
            <person name="Yamada L."/>
            <person name="Matsumoto J."/>
            <person name="Wasserscheid J."/>
            <person name="Dewar K."/>
            <person name="Wiley G.B."/>
            <person name="Macmil S.L."/>
            <person name="Roe B.A."/>
            <person name="Zeller R.W."/>
            <person name="Hastings K.E."/>
            <person name="Lemaire P."/>
            <person name="Lindquist E."/>
            <person name="Endo T."/>
            <person name="Hotta K."/>
            <person name="Inaba K."/>
        </authorList>
    </citation>
    <scope>NUCLEOTIDE SEQUENCE [LARGE SCALE GENOMIC DNA]</scope>
    <source>
        <strain evidence="10">wild type</strain>
    </source>
</reference>
<reference evidence="10" key="4">
    <citation type="submission" date="2025-09" db="UniProtKB">
        <authorList>
            <consortium name="Ensembl"/>
        </authorList>
    </citation>
    <scope>IDENTIFICATION</scope>
</reference>
<dbReference type="GO" id="GO:0009117">
    <property type="term" value="P:nucleotide metabolic process"/>
    <property type="evidence" value="ECO:0007669"/>
    <property type="project" value="UniProtKB-KW"/>
</dbReference>
<dbReference type="PANTHER" id="PTHR11409:SF42">
    <property type="entry name" value="ADENOSINE DEAMINASE-LIKE PROTEIN"/>
    <property type="match status" value="1"/>
</dbReference>
<dbReference type="FunFam" id="3.20.20.140:FF:000033">
    <property type="entry name" value="Adenosine deaminase-like protein"/>
    <property type="match status" value="1"/>
</dbReference>
<dbReference type="STRING" id="7719.ENSCINP00000035090"/>
<dbReference type="InParanoid" id="H2XZK6"/>
<proteinExistence type="inferred from homology"/>
<comment type="similarity">
    <text evidence="2">Belongs to the metallo-dependent hydrolases superfamily. Adenosine and AMP deaminases family.</text>
</comment>
<dbReference type="Gene3D" id="3.20.20.140">
    <property type="entry name" value="Metal-dependent hydrolases"/>
    <property type="match status" value="1"/>
</dbReference>
<evidence type="ECO:0000256" key="1">
    <source>
        <dbReference type="ARBA" id="ARBA00001947"/>
    </source>
</evidence>
<keyword evidence="7" id="KW-0546">Nucleotide metabolism</keyword>
<evidence type="ECO:0000259" key="9">
    <source>
        <dbReference type="Pfam" id="PF00962"/>
    </source>
</evidence>
<evidence type="ECO:0000256" key="5">
    <source>
        <dbReference type="ARBA" id="ARBA00022801"/>
    </source>
</evidence>
<protein>
    <recommendedName>
        <fullName evidence="9">Adenosine deaminase domain-containing protein</fullName>
    </recommendedName>
</protein>
<reference evidence="10" key="3">
    <citation type="submission" date="2025-08" db="UniProtKB">
        <authorList>
            <consortium name="Ensembl"/>
        </authorList>
    </citation>
    <scope>IDENTIFICATION</scope>
</reference>
<reference evidence="11" key="1">
    <citation type="journal article" date="2002" name="Science">
        <title>The draft genome of Ciona intestinalis: insights into chordate and vertebrate origins.</title>
        <authorList>
            <person name="Dehal P."/>
            <person name="Satou Y."/>
            <person name="Campbell R.K."/>
            <person name="Chapman J."/>
            <person name="Degnan B."/>
            <person name="De Tomaso A."/>
            <person name="Davidson B."/>
            <person name="Di Gregorio A."/>
            <person name="Gelpke M."/>
            <person name="Goodstein D.M."/>
            <person name="Harafuji N."/>
            <person name="Hastings K.E."/>
            <person name="Ho I."/>
            <person name="Hotta K."/>
            <person name="Huang W."/>
            <person name="Kawashima T."/>
            <person name="Lemaire P."/>
            <person name="Martinez D."/>
            <person name="Meinertzhagen I.A."/>
            <person name="Necula S."/>
            <person name="Nonaka M."/>
            <person name="Putnam N."/>
            <person name="Rash S."/>
            <person name="Saiga H."/>
            <person name="Satake M."/>
            <person name="Terry A."/>
            <person name="Yamada L."/>
            <person name="Wang H.G."/>
            <person name="Awazu S."/>
            <person name="Azumi K."/>
            <person name="Boore J."/>
            <person name="Branno M."/>
            <person name="Chin-Bow S."/>
            <person name="DeSantis R."/>
            <person name="Doyle S."/>
            <person name="Francino P."/>
            <person name="Keys D.N."/>
            <person name="Haga S."/>
            <person name="Hayashi H."/>
            <person name="Hino K."/>
            <person name="Imai K.S."/>
            <person name="Inaba K."/>
            <person name="Kano S."/>
            <person name="Kobayashi K."/>
            <person name="Kobayashi M."/>
            <person name="Lee B.I."/>
            <person name="Makabe K.W."/>
            <person name="Manohar C."/>
            <person name="Matassi G."/>
            <person name="Medina M."/>
            <person name="Mochizuki Y."/>
            <person name="Mount S."/>
            <person name="Morishita T."/>
            <person name="Miura S."/>
            <person name="Nakayama A."/>
            <person name="Nishizaka S."/>
            <person name="Nomoto H."/>
            <person name="Ohta F."/>
            <person name="Oishi K."/>
            <person name="Rigoutsos I."/>
            <person name="Sano M."/>
            <person name="Sasaki A."/>
            <person name="Sasakura Y."/>
            <person name="Shoguchi E."/>
            <person name="Shin-i T."/>
            <person name="Spagnuolo A."/>
            <person name="Stainier D."/>
            <person name="Suzuki M.M."/>
            <person name="Tassy O."/>
            <person name="Takatori N."/>
            <person name="Tokuoka M."/>
            <person name="Yagi K."/>
            <person name="Yoshizaki F."/>
            <person name="Wada S."/>
            <person name="Zhang C."/>
            <person name="Hyatt P.D."/>
            <person name="Larimer F."/>
            <person name="Detter C."/>
            <person name="Doggett N."/>
            <person name="Glavina T."/>
            <person name="Hawkins T."/>
            <person name="Richardson P."/>
            <person name="Lucas S."/>
            <person name="Kohara Y."/>
            <person name="Levine M."/>
            <person name="Satoh N."/>
            <person name="Rokhsar D.S."/>
        </authorList>
    </citation>
    <scope>NUCLEOTIDE SEQUENCE [LARGE SCALE GENOMIC DNA]</scope>
</reference>
<organism evidence="10 11">
    <name type="scientific">Ciona intestinalis</name>
    <name type="common">Transparent sea squirt</name>
    <name type="synonym">Ascidia intestinalis</name>
    <dbReference type="NCBI Taxonomy" id="7719"/>
    <lineage>
        <taxon>Eukaryota</taxon>
        <taxon>Metazoa</taxon>
        <taxon>Chordata</taxon>
        <taxon>Tunicata</taxon>
        <taxon>Ascidiacea</taxon>
        <taxon>Phlebobranchia</taxon>
        <taxon>Cionidae</taxon>
        <taxon>Ciona</taxon>
    </lineage>
</organism>
<evidence type="ECO:0000313" key="10">
    <source>
        <dbReference type="Ensembl" id="ENSCINP00000035090.1"/>
    </source>
</evidence>
<evidence type="ECO:0000313" key="11">
    <source>
        <dbReference type="Proteomes" id="UP000008144"/>
    </source>
</evidence>
<evidence type="ECO:0000256" key="4">
    <source>
        <dbReference type="ARBA" id="ARBA00022723"/>
    </source>
</evidence>
<dbReference type="HOGENOM" id="CLU_039228_3_0_1"/>
<evidence type="ECO:0000256" key="7">
    <source>
        <dbReference type="ARBA" id="ARBA00023080"/>
    </source>
</evidence>
<dbReference type="GO" id="GO:0004000">
    <property type="term" value="F:adenosine deaminase activity"/>
    <property type="evidence" value="ECO:0000318"/>
    <property type="project" value="GO_Central"/>
</dbReference>
<keyword evidence="11" id="KW-1185">Reference proteome</keyword>
<sequence>AILFRMQSGITQEFCQQIPKVELHAHLNGSLSNKTIKKLLDRRRDLKISTAAFEKGEQRTMGDCFEMFKVIHSLVDSTEVIYEVTKDVIEEFSADGVKYLELRSTPKGLVESGMDKRRYMDAVVGAIRDYKHDNDDVIDVKFLPSIDRGRSIKDAQENLKLAEEYSISCEDIVTGIDFSGNPYTTDAAKFMPVLQGAQRVGLKSAVHLSEVKDRSDETRMFLSVPPDRIGHGTFLTDEEDVKSSVLESRIPIEVCVSSNIASNTSPPEHIKHHSVWWMGQEHPCVVCTDDKGVFSTGLSSEYFIIANALSLSEEQTLKLSESAIDFIFADENMKAKLKQIWKESKKDEVLEITFVTCLSCLDMKN</sequence>
<dbReference type="SUPFAM" id="SSF51556">
    <property type="entry name" value="Metallo-dependent hydrolases"/>
    <property type="match status" value="1"/>
</dbReference>
<evidence type="ECO:0000256" key="2">
    <source>
        <dbReference type="ARBA" id="ARBA00006676"/>
    </source>
</evidence>
<keyword evidence="4" id="KW-0479">Metal-binding</keyword>
<dbReference type="CDD" id="cd00443">
    <property type="entry name" value="ADA_AMPD"/>
    <property type="match status" value="1"/>
</dbReference>
<dbReference type="Ensembl" id="ENSCINT00000032903.1">
    <property type="protein sequence ID" value="ENSCINP00000035090.1"/>
    <property type="gene ID" value="ENSCING00000021692.1"/>
</dbReference>
<dbReference type="InterPro" id="IPR032466">
    <property type="entry name" value="Metal_Hydrolase"/>
</dbReference>
<evidence type="ECO:0000256" key="8">
    <source>
        <dbReference type="ARBA" id="ARBA00048787"/>
    </source>
</evidence>
<dbReference type="GO" id="GO:0046872">
    <property type="term" value="F:metal ion binding"/>
    <property type="evidence" value="ECO:0007669"/>
    <property type="project" value="UniProtKB-KW"/>
</dbReference>
<dbReference type="OMA" id="RPQFKPY"/>
<comment type="cofactor">
    <cofactor evidence="1">
        <name>Zn(2+)</name>
        <dbReference type="ChEBI" id="CHEBI:29105"/>
    </cofactor>
</comment>
<name>H2XZK6_CIOIN</name>
<dbReference type="EMBL" id="EAAA01000891">
    <property type="status" value="NOT_ANNOTATED_CDS"/>
    <property type="molecule type" value="Genomic_DNA"/>
</dbReference>
<dbReference type="GO" id="GO:0006154">
    <property type="term" value="P:adenosine catabolic process"/>
    <property type="evidence" value="ECO:0000318"/>
    <property type="project" value="GO_Central"/>
</dbReference>
<dbReference type="AlphaFoldDB" id="H2XZK6"/>
<dbReference type="InterPro" id="IPR001365">
    <property type="entry name" value="A_deaminase_dom"/>
</dbReference>
<evidence type="ECO:0000256" key="3">
    <source>
        <dbReference type="ARBA" id="ARBA00011245"/>
    </source>
</evidence>
<comment type="catalytic activity">
    <reaction evidence="8">
        <text>N(6)-methyl-AMP + H2O + H(+) = IMP + methylamine</text>
        <dbReference type="Rhea" id="RHEA:16001"/>
        <dbReference type="ChEBI" id="CHEBI:15377"/>
        <dbReference type="ChEBI" id="CHEBI:15378"/>
        <dbReference type="ChEBI" id="CHEBI:58053"/>
        <dbReference type="ChEBI" id="CHEBI:59338"/>
        <dbReference type="ChEBI" id="CHEBI:144842"/>
    </reaction>
    <physiologicalReaction direction="left-to-right" evidence="8">
        <dbReference type="Rhea" id="RHEA:16002"/>
    </physiologicalReaction>
</comment>
<feature type="domain" description="Adenosine deaminase" evidence="9">
    <location>
        <begin position="19"/>
        <end position="338"/>
    </location>
</feature>
<dbReference type="GO" id="GO:0046103">
    <property type="term" value="P:inosine biosynthetic process"/>
    <property type="evidence" value="ECO:0000318"/>
    <property type="project" value="GO_Central"/>
</dbReference>
<accession>H2XZK6</accession>
<dbReference type="Proteomes" id="UP000008144">
    <property type="component" value="Chromosome 12"/>
</dbReference>
<evidence type="ECO:0000256" key="6">
    <source>
        <dbReference type="ARBA" id="ARBA00022833"/>
    </source>
</evidence>